<reference evidence="1 2" key="1">
    <citation type="submission" date="2018-09" db="EMBL/GenBank/DDBJ databases">
        <title>Phylogeny of the Shewanellaceae, and recommendation for two new genera, Pseudoshewanella and Parashewanella.</title>
        <authorList>
            <person name="Wang G."/>
        </authorList>
    </citation>
    <scope>NUCLEOTIDE SEQUENCE [LARGE SCALE GENOMIC DNA]</scope>
    <source>
        <strain evidence="1 2">KCTC 22492</strain>
    </source>
</reference>
<dbReference type="Proteomes" id="UP000273022">
    <property type="component" value="Unassembled WGS sequence"/>
</dbReference>
<proteinExistence type="predicted"/>
<evidence type="ECO:0000313" key="2">
    <source>
        <dbReference type="Proteomes" id="UP000273022"/>
    </source>
</evidence>
<protein>
    <submittedName>
        <fullName evidence="1">Uncharacterized protein</fullName>
    </submittedName>
</protein>
<keyword evidence="2" id="KW-1185">Reference proteome</keyword>
<organism evidence="1 2">
    <name type="scientific">Parashewanella spongiae</name>
    <dbReference type="NCBI Taxonomy" id="342950"/>
    <lineage>
        <taxon>Bacteria</taxon>
        <taxon>Pseudomonadati</taxon>
        <taxon>Pseudomonadota</taxon>
        <taxon>Gammaproteobacteria</taxon>
        <taxon>Alteromonadales</taxon>
        <taxon>Shewanellaceae</taxon>
        <taxon>Parashewanella</taxon>
    </lineage>
</organism>
<accession>A0A3A6U274</accession>
<gene>
    <name evidence="1" type="ORF">D5R81_06935</name>
</gene>
<dbReference type="EMBL" id="QYYH01000032">
    <property type="protein sequence ID" value="RJY18107.1"/>
    <property type="molecule type" value="Genomic_DNA"/>
</dbReference>
<dbReference type="RefSeq" id="WP_121852931.1">
    <property type="nucleotide sequence ID" value="NZ_CP037952.1"/>
</dbReference>
<evidence type="ECO:0000313" key="1">
    <source>
        <dbReference type="EMBL" id="RJY18107.1"/>
    </source>
</evidence>
<comment type="caution">
    <text evidence="1">The sequence shown here is derived from an EMBL/GenBank/DDBJ whole genome shotgun (WGS) entry which is preliminary data.</text>
</comment>
<dbReference type="AlphaFoldDB" id="A0A3A6U274"/>
<name>A0A3A6U274_9GAMM</name>
<dbReference type="OrthoDB" id="6194796at2"/>
<sequence length="707" mass="82026">MLSVGSIAEASNSAHSCSLTSEALLYDEYSVNTAQSEGLNHEWFSSRPELKTESAKPISTRNPNQLKKLLKAIDNKIGSESDDFETIVTAQITPSLSKIKSTELRETLCLLFHTISSIKSTVSERYAPRADFNYLCLPNTMVHLINLLKKSEDNENNIDMLLSFAKLIESEFILNKHSHQDIYRLAQSSFHPFSVDTAKCIFDSSGISKQLLFTRFMLAKCLFKLKLLNSINFIFYNYTKSLDIDLIFFSTKLTHHQLLIFFDGYAEKFIQAHLTGNQEKLTQKLNSLKLNDECILHLNTYREKILFPQLLGNLPIIQPECVPIASIEHRLPPYDQFERISFRLLVSMVYEQSLSERVDDSELNLDEITFGEEHEYSVKEKHLKNEATRRAYLDELETTFQKQLKKEKIAHSSQSIDYSEKKSFKLGDWEFAFFFDGHFLEFHTKPYKFRQQFCIEQDGEEKLLETSQLVKKIITPLVESEQLTGVSGHKHMDTYNVLAKNPELSLRLLADIEESTWLPVVLKRVEDMMFFFFAKGDKKEFSELKKLVAKLNEKILNKDQRKSLNYKEFVKFVRLLKIYSSFGMKNIPLNLQHIDDAEHSIDMNVKPSSTVEFRFFHCPRNAEEIDADTQYILGRLKFLHQQQQLHEPIRYSPLDTKAYTAESAEKEAAIKAAQAKLTYEQFKKFMRIDATEVSKQYFEHVSQPSFA</sequence>